<dbReference type="Gene3D" id="3.30.530.20">
    <property type="match status" value="1"/>
</dbReference>
<evidence type="ECO:0000313" key="1">
    <source>
        <dbReference type="EMBL" id="MBD8505157.1"/>
    </source>
</evidence>
<dbReference type="Proteomes" id="UP000642993">
    <property type="component" value="Unassembled WGS sequence"/>
</dbReference>
<dbReference type="RefSeq" id="WP_192037628.1">
    <property type="nucleotide sequence ID" value="NZ_JACYWE010000001.1"/>
</dbReference>
<dbReference type="InterPro" id="IPR019587">
    <property type="entry name" value="Polyketide_cyclase/dehydratase"/>
</dbReference>
<name>A0A927JAL9_9ACTN</name>
<evidence type="ECO:0000313" key="2">
    <source>
        <dbReference type="Proteomes" id="UP000642993"/>
    </source>
</evidence>
<proteinExistence type="predicted"/>
<dbReference type="AlphaFoldDB" id="A0A927JAL9"/>
<protein>
    <submittedName>
        <fullName evidence="1">SRPBCC family protein</fullName>
    </submittedName>
</protein>
<dbReference type="SUPFAM" id="SSF55961">
    <property type="entry name" value="Bet v1-like"/>
    <property type="match status" value="1"/>
</dbReference>
<dbReference type="EMBL" id="JACYWE010000001">
    <property type="protein sequence ID" value="MBD8505157.1"/>
    <property type="molecule type" value="Genomic_DNA"/>
</dbReference>
<dbReference type="CDD" id="cd07812">
    <property type="entry name" value="SRPBCC"/>
    <property type="match status" value="1"/>
</dbReference>
<dbReference type="InterPro" id="IPR023393">
    <property type="entry name" value="START-like_dom_sf"/>
</dbReference>
<accession>A0A927JAL9</accession>
<keyword evidence="2" id="KW-1185">Reference proteome</keyword>
<dbReference type="Pfam" id="PF10604">
    <property type="entry name" value="Polyketide_cyc2"/>
    <property type="match status" value="1"/>
</dbReference>
<reference evidence="1" key="1">
    <citation type="submission" date="2020-09" db="EMBL/GenBank/DDBJ databases">
        <title>Hoyosella lacisalsi sp. nov., a halotolerant actinobacterium isolated from soil of Lake Gudzhirganskoe.</title>
        <authorList>
            <person name="Yang Q."/>
            <person name="Guo P.Y."/>
            <person name="Liu S.W."/>
            <person name="Li F.N."/>
            <person name="Sun C.H."/>
        </authorList>
    </citation>
    <scope>NUCLEOTIDE SEQUENCE</scope>
    <source>
        <strain evidence="1">G463</strain>
    </source>
</reference>
<organism evidence="1 2">
    <name type="scientific">Lolliginicoccus lacisalsi</name>
    <dbReference type="NCBI Taxonomy" id="2742202"/>
    <lineage>
        <taxon>Bacteria</taxon>
        <taxon>Bacillati</taxon>
        <taxon>Actinomycetota</taxon>
        <taxon>Actinomycetes</taxon>
        <taxon>Mycobacteriales</taxon>
        <taxon>Hoyosellaceae</taxon>
        <taxon>Lolliginicoccus</taxon>
    </lineage>
</organism>
<sequence length="151" mass="17288">MVSPLLEATIDTTARPAKVWSIVSDLPRMNQWSPQTRKTFVLGGEIREGSLAFNINQRGIMMWPTRAKVVEFEPNKKIAFRILDNNAVWSYTLEPQGDGTRIIERREAPRGTYKISQFFVKAFLGGNDTFEQELVDGMHQTLERIKSEAEQ</sequence>
<gene>
    <name evidence="1" type="ORF">HT102_01460</name>
</gene>
<comment type="caution">
    <text evidence="1">The sequence shown here is derived from an EMBL/GenBank/DDBJ whole genome shotgun (WGS) entry which is preliminary data.</text>
</comment>